<dbReference type="GO" id="GO:0005730">
    <property type="term" value="C:nucleolus"/>
    <property type="evidence" value="ECO:0007669"/>
    <property type="project" value="EnsemblFungi"/>
</dbReference>
<dbReference type="AlphaFoldDB" id="H2AV14"/>
<dbReference type="RefSeq" id="XP_003957349.1">
    <property type="nucleotide sequence ID" value="XM_003957300.1"/>
</dbReference>
<dbReference type="GeneID" id="13882691"/>
<dbReference type="InterPro" id="IPR018849">
    <property type="entry name" value="Urb2/Npa2_C"/>
</dbReference>
<feature type="domain" description="Nucleolar 27S pre-rRNA processing Urb2/Npa2 C-terminal" evidence="1">
    <location>
        <begin position="951"/>
        <end position="1159"/>
    </location>
</feature>
<dbReference type="EMBL" id="HE650825">
    <property type="protein sequence ID" value="CCF58214.1"/>
    <property type="molecule type" value="Genomic_DNA"/>
</dbReference>
<gene>
    <name evidence="2" type="primary">KAFR0E00600</name>
    <name evidence="2" type="ORF">KAFR_0E00600</name>
</gene>
<dbReference type="InParanoid" id="H2AV14"/>
<accession>H2AV14</accession>
<dbReference type="eggNOG" id="ENOG502QTEB">
    <property type="taxonomic scope" value="Eukaryota"/>
</dbReference>
<evidence type="ECO:0000313" key="3">
    <source>
        <dbReference type="Proteomes" id="UP000005220"/>
    </source>
</evidence>
<dbReference type="InterPro" id="IPR052609">
    <property type="entry name" value="Ribosome_Biogenesis_Reg"/>
</dbReference>
<dbReference type="GO" id="GO:0016072">
    <property type="term" value="P:rRNA metabolic process"/>
    <property type="evidence" value="ECO:0007669"/>
    <property type="project" value="EnsemblFungi"/>
</dbReference>
<proteinExistence type="predicted"/>
<reference evidence="2 3" key="1">
    <citation type="journal article" date="2011" name="Proc. Natl. Acad. Sci. U.S.A.">
        <title>Evolutionary erosion of yeast sex chromosomes by mating-type switching accidents.</title>
        <authorList>
            <person name="Gordon J.L."/>
            <person name="Armisen D."/>
            <person name="Proux-Wera E."/>
            <person name="Oheigeartaigh S.S."/>
            <person name="Byrne K.P."/>
            <person name="Wolfe K.H."/>
        </authorList>
    </citation>
    <scope>NUCLEOTIDE SEQUENCE [LARGE SCALE GENOMIC DNA]</scope>
    <source>
        <strain evidence="3">ATCC 22294 / BCRC 22015 / CBS 2517 / CECT 1963 / NBRC 1671 / NRRL Y-8276</strain>
    </source>
</reference>
<dbReference type="HOGENOM" id="CLU_008472_0_0_1"/>
<evidence type="ECO:0000259" key="1">
    <source>
        <dbReference type="Pfam" id="PF10441"/>
    </source>
</evidence>
<sequence length="1160" mass="133247">MAMAFPTSAEAMTKLLRSKEIKTEELAKIMQKFDDLTFCFPNKEIFAIELIQDRWNDVKRPEFKLDSMIWETYVDMWAKVNNDERLFKKIFKNLKFTNLLIQTFQIQNDPNGVFLRKLLRTCKLINSMVTIDVSFDNSCKLLAGALKCLLIVSIDEFDNTERNALLMELMTMAELDHIPEVTGKSSNIYCSTMLYPTINYVAQTSQNNADSVTKLSGYLGKFVFHENNNSNLAKLLGKFFETNKTLDSAVVMVLFQKAIQFLSKNNFKELEILFTFIVTIQPSITAALLNELSLSKKTMSHDFLTELFKKNLESNETHSETFWNLFLQLLNLDIEIGIENSDTLMNLIEENFKERATFVTKLWAKLVSCYINARELPQFLKKWQDYSISQQSQLFMETPELSMEVSKGIVNLSTSQLREILSQTVDTIINGSEDQYGYSALRTYLKGLPMLSFTILPEFKHVLSKIFEIEEMDKFWDIKYLILNVYDDILPAQSISTEEINLLLNHSDNESAEFYYYFFKLREYEAFDFTKIESRLMALLESDGLSSDARRTFLENTFVNWSSIINSAFSKENINKLISMIVTKVEYIDLLNIFFENDDFFEEDNIVFHLVNNISKLCNEGSAITFMTKIPLQCYNKNTRIELINTLSSKSVLTSSDINLLVHLLASPTFKSNIERQFERLQDLTSKTSDTTSSLNKFNTIVFETVWKNHVLQIKEATSRTFVDSVISEISDRLLGTNFDRLGVELAYSILTTSPTEIAKDLAHKFINFGFHTIKSSDIDDSLLSWMLNCLYTIFMNIVVITDEQKSAIKSITADLMKRNNIDASLLSSTFLLNSVFFDDKLQLLYAQYIVARTMGCQKDILLPSVEAVIARKVKEETGYDDFNSAFASTVKCFAEPITDVYLECTIELYQVQTRHISKGNTIGSHLFVKSIIEFYTNLLNLNASVEQALALVAVLQDLLVSKPWLFTQYCVEILFALCFALSNLIISASNSTENNDEIFIGTIKIISNILLVHRVKLSNRQHLVNTLLCQYLDIISQSKKKNLTSESAKALSRLITDFCEPSNISNNKNDSKLNSQVSTIRQRLRRDVPFLLIKYIHLSIISPFDSSIRRELTRGIFSIFNLLSQNDLSMVNSILDSAGKQYFRSLYVEYKKSGKWRED</sequence>
<protein>
    <recommendedName>
        <fullName evidence="1">Nucleolar 27S pre-rRNA processing Urb2/Npa2 C-terminal domain-containing protein</fullName>
    </recommendedName>
</protein>
<dbReference type="Pfam" id="PF10441">
    <property type="entry name" value="Urb2"/>
    <property type="match status" value="1"/>
</dbReference>
<dbReference type="PANTHER" id="PTHR15682:SF2">
    <property type="entry name" value="UNHEALTHY RIBOSOME BIOGENESIS PROTEIN 2 HOMOLOG"/>
    <property type="match status" value="1"/>
</dbReference>
<organism evidence="2 3">
    <name type="scientific">Kazachstania africana (strain ATCC 22294 / BCRC 22015 / CBS 2517 / CECT 1963 / NBRC 1671 / NRRL Y-8276)</name>
    <name type="common">Yeast</name>
    <name type="synonym">Kluyveromyces africanus</name>
    <dbReference type="NCBI Taxonomy" id="1071382"/>
    <lineage>
        <taxon>Eukaryota</taxon>
        <taxon>Fungi</taxon>
        <taxon>Dikarya</taxon>
        <taxon>Ascomycota</taxon>
        <taxon>Saccharomycotina</taxon>
        <taxon>Saccharomycetes</taxon>
        <taxon>Saccharomycetales</taxon>
        <taxon>Saccharomycetaceae</taxon>
        <taxon>Kazachstania</taxon>
    </lineage>
</organism>
<dbReference type="KEGG" id="kaf:KAFR_0E00600"/>
<dbReference type="STRING" id="1071382.H2AV14"/>
<name>H2AV14_KAZAF</name>
<keyword evidence="3" id="KW-1185">Reference proteome</keyword>
<dbReference type="FunCoup" id="H2AV14">
    <property type="interactions" value="187"/>
</dbReference>
<evidence type="ECO:0000313" key="2">
    <source>
        <dbReference type="EMBL" id="CCF58214.1"/>
    </source>
</evidence>
<dbReference type="Proteomes" id="UP000005220">
    <property type="component" value="Chromosome 5"/>
</dbReference>
<dbReference type="OrthoDB" id="160374at2759"/>
<dbReference type="GO" id="GO:0042254">
    <property type="term" value="P:ribosome biogenesis"/>
    <property type="evidence" value="ECO:0007669"/>
    <property type="project" value="EnsemblFungi"/>
</dbReference>
<dbReference type="PANTHER" id="PTHR15682">
    <property type="entry name" value="UNHEALTHY RIBOSOME BIOGENESIS PROTEIN 2 HOMOLOG"/>
    <property type="match status" value="1"/>
</dbReference>